<dbReference type="InterPro" id="IPR002547">
    <property type="entry name" value="tRNA-bd_dom"/>
</dbReference>
<keyword evidence="8 15" id="KW-0067">ATP-binding</keyword>
<comment type="subcellular location">
    <subcellularLocation>
        <location evidence="1">Cytoplasm</location>
    </subcellularLocation>
</comment>
<organism evidence="16 17">
    <name type="scientific">Nicotiana tabacum</name>
    <name type="common">Common tobacco</name>
    <dbReference type="NCBI Taxonomy" id="4097"/>
    <lineage>
        <taxon>Eukaryota</taxon>
        <taxon>Viridiplantae</taxon>
        <taxon>Streptophyta</taxon>
        <taxon>Embryophyta</taxon>
        <taxon>Tracheophyta</taxon>
        <taxon>Spermatophyta</taxon>
        <taxon>Magnoliopsida</taxon>
        <taxon>eudicotyledons</taxon>
        <taxon>Gunneridae</taxon>
        <taxon>Pentapetalae</taxon>
        <taxon>asterids</taxon>
        <taxon>lamiids</taxon>
        <taxon>Solanales</taxon>
        <taxon>Solanaceae</taxon>
        <taxon>Nicotianoideae</taxon>
        <taxon>Nicotianeae</taxon>
        <taxon>Nicotiana</taxon>
    </lineage>
</organism>
<dbReference type="Gene3D" id="3.40.50.620">
    <property type="entry name" value="HUPs"/>
    <property type="match status" value="1"/>
</dbReference>
<dbReference type="InterPro" id="IPR033911">
    <property type="entry name" value="MetRS_core"/>
</dbReference>
<dbReference type="InterPro" id="IPR001412">
    <property type="entry name" value="aa-tRNA-synth_I_CS"/>
</dbReference>
<evidence type="ECO:0000256" key="9">
    <source>
        <dbReference type="ARBA" id="ARBA00022884"/>
    </source>
</evidence>
<name>A0A1S4AQC1_TOBAC</name>
<dbReference type="PANTHER" id="PTHR45765:SF1">
    <property type="entry name" value="METHIONINE--TRNA LIGASE, CYTOPLASMIC"/>
    <property type="match status" value="1"/>
</dbReference>
<comment type="catalytic activity">
    <reaction evidence="13">
        <text>tRNA(Met) + L-methionine + ATP = L-methionyl-tRNA(Met) + AMP + diphosphate</text>
        <dbReference type="Rhea" id="RHEA:13481"/>
        <dbReference type="Rhea" id="RHEA-COMP:9667"/>
        <dbReference type="Rhea" id="RHEA-COMP:9698"/>
        <dbReference type="ChEBI" id="CHEBI:30616"/>
        <dbReference type="ChEBI" id="CHEBI:33019"/>
        <dbReference type="ChEBI" id="CHEBI:57844"/>
        <dbReference type="ChEBI" id="CHEBI:78442"/>
        <dbReference type="ChEBI" id="CHEBI:78530"/>
        <dbReference type="ChEBI" id="CHEBI:456215"/>
        <dbReference type="EC" id="6.1.1.10"/>
    </reaction>
</comment>
<dbReference type="GO" id="GO:0006431">
    <property type="term" value="P:methionyl-tRNA aminoacylation"/>
    <property type="evidence" value="ECO:0000318"/>
    <property type="project" value="GO_Central"/>
</dbReference>
<dbReference type="CDD" id="cd02799">
    <property type="entry name" value="tRNA_bind_EMAP-II_like"/>
    <property type="match status" value="1"/>
</dbReference>
<evidence type="ECO:0000256" key="5">
    <source>
        <dbReference type="ARBA" id="ARBA00022555"/>
    </source>
</evidence>
<dbReference type="Gene3D" id="2.20.28.20">
    <property type="entry name" value="Methionyl-tRNA synthetase, Zn-domain"/>
    <property type="match status" value="1"/>
</dbReference>
<dbReference type="PANTHER" id="PTHR45765">
    <property type="entry name" value="METHIONINE--TRNA LIGASE"/>
    <property type="match status" value="1"/>
</dbReference>
<dbReference type="PaxDb" id="4097-A0A1S4AQC1"/>
<gene>
    <name evidence="17" type="primary">LOC107800068</name>
</gene>
<dbReference type="GO" id="GO:0004825">
    <property type="term" value="F:methionine-tRNA ligase activity"/>
    <property type="evidence" value="ECO:0000318"/>
    <property type="project" value="GO_Central"/>
</dbReference>
<evidence type="ECO:0000256" key="3">
    <source>
        <dbReference type="ARBA" id="ARBA00012838"/>
    </source>
</evidence>
<keyword evidence="11 15" id="KW-0030">Aminoacyl-tRNA synthetase</keyword>
<comment type="similarity">
    <text evidence="2 15">Belongs to the class-I aminoacyl-tRNA synthetase family.</text>
</comment>
<dbReference type="FunFam" id="1.10.730.10:FF:000024">
    <property type="entry name" value="Methionine--tRNA ligase cytoplasmic"/>
    <property type="match status" value="1"/>
</dbReference>
<evidence type="ECO:0000256" key="10">
    <source>
        <dbReference type="ARBA" id="ARBA00022917"/>
    </source>
</evidence>
<dbReference type="Pfam" id="PF19303">
    <property type="entry name" value="Anticodon_3"/>
    <property type="match status" value="1"/>
</dbReference>
<dbReference type="AlphaFoldDB" id="A0A1S4AQC1"/>
<dbReference type="InterPro" id="IPR023458">
    <property type="entry name" value="Met-tRNA_ligase_1"/>
</dbReference>
<dbReference type="Pfam" id="PF01588">
    <property type="entry name" value="tRNA_bind"/>
    <property type="match status" value="1"/>
</dbReference>
<dbReference type="GO" id="GO:0017101">
    <property type="term" value="C:aminoacyl-tRNA synthetase multienzyme complex"/>
    <property type="evidence" value="ECO:0000318"/>
    <property type="project" value="GO_Central"/>
</dbReference>
<dbReference type="InterPro" id="IPR014729">
    <property type="entry name" value="Rossmann-like_a/b/a_fold"/>
</dbReference>
<keyword evidence="5 14" id="KW-0820">tRNA-binding</keyword>
<dbReference type="InterPro" id="IPR015413">
    <property type="entry name" value="Methionyl/Leucyl_tRNA_Synth"/>
</dbReference>
<dbReference type="CDD" id="cd00814">
    <property type="entry name" value="MetRS_core"/>
    <property type="match status" value="1"/>
</dbReference>
<keyword evidence="10 15" id="KW-0648">Protein biosynthesis</keyword>
<evidence type="ECO:0000256" key="14">
    <source>
        <dbReference type="PROSITE-ProRule" id="PRU00209"/>
    </source>
</evidence>
<dbReference type="FunFam" id="2.40.50.140:FF:000047">
    <property type="entry name" value="tyrosine--tRNA ligase, cytoplasmic isoform X2"/>
    <property type="match status" value="1"/>
</dbReference>
<evidence type="ECO:0000256" key="15">
    <source>
        <dbReference type="RuleBase" id="RU363039"/>
    </source>
</evidence>
<dbReference type="Proteomes" id="UP000790787">
    <property type="component" value="Chromosome 11"/>
</dbReference>
<accession>A0A1S4AQC1</accession>
<proteinExistence type="inferred from homology"/>
<evidence type="ECO:0000256" key="11">
    <source>
        <dbReference type="ARBA" id="ARBA00023146"/>
    </source>
</evidence>
<dbReference type="Pfam" id="PF09334">
    <property type="entry name" value="tRNA-synt_1g"/>
    <property type="match status" value="1"/>
</dbReference>
<dbReference type="GO" id="GO:0005829">
    <property type="term" value="C:cytosol"/>
    <property type="evidence" value="ECO:0000318"/>
    <property type="project" value="GO_Central"/>
</dbReference>
<dbReference type="GO" id="GO:0000049">
    <property type="term" value="F:tRNA binding"/>
    <property type="evidence" value="ECO:0007669"/>
    <property type="project" value="UniProtKB-UniRule"/>
</dbReference>
<dbReference type="InterPro" id="IPR009080">
    <property type="entry name" value="tRNAsynth_Ia_anticodon-bd"/>
</dbReference>
<evidence type="ECO:0000256" key="6">
    <source>
        <dbReference type="ARBA" id="ARBA00022598"/>
    </source>
</evidence>
<reference evidence="16" key="1">
    <citation type="journal article" date="2014" name="Nat. Commun.">
        <title>The tobacco genome sequence and its comparison with those of tomato and potato.</title>
        <authorList>
            <person name="Sierro N."/>
            <person name="Battey J.N."/>
            <person name="Ouadi S."/>
            <person name="Bakaher N."/>
            <person name="Bovet L."/>
            <person name="Willig A."/>
            <person name="Goepfert S."/>
            <person name="Peitsch M.C."/>
            <person name="Ivanov N.V."/>
        </authorList>
    </citation>
    <scope>NUCLEOTIDE SEQUENCE [LARGE SCALE GENOMIC DNA]</scope>
</reference>
<dbReference type="SUPFAM" id="SSF57770">
    <property type="entry name" value="Methionyl-tRNA synthetase (MetRS), Zn-domain"/>
    <property type="match status" value="1"/>
</dbReference>
<dbReference type="PROSITE" id="PS50886">
    <property type="entry name" value="TRBD"/>
    <property type="match status" value="1"/>
</dbReference>
<dbReference type="GO" id="GO:0048608">
    <property type="term" value="P:reproductive structure development"/>
    <property type="evidence" value="ECO:0007669"/>
    <property type="project" value="UniProtKB-ARBA"/>
</dbReference>
<dbReference type="OrthoDB" id="5844513at2759"/>
<dbReference type="RefSeq" id="XP_016478698.2">
    <property type="nucleotide sequence ID" value="XM_016623212.2"/>
</dbReference>
<dbReference type="PROSITE" id="PS00178">
    <property type="entry name" value="AA_TRNA_LIGASE_I"/>
    <property type="match status" value="1"/>
</dbReference>
<evidence type="ECO:0000256" key="13">
    <source>
        <dbReference type="ARBA" id="ARBA00047364"/>
    </source>
</evidence>
<evidence type="ECO:0000256" key="12">
    <source>
        <dbReference type="ARBA" id="ARBA00030904"/>
    </source>
</evidence>
<dbReference type="SMR" id="A0A1S4AQC1"/>
<evidence type="ECO:0000256" key="7">
    <source>
        <dbReference type="ARBA" id="ARBA00022741"/>
    </source>
</evidence>
<keyword evidence="6 15" id="KW-0436">Ligase</keyword>
<reference evidence="17" key="2">
    <citation type="submission" date="2025-08" db="UniProtKB">
        <authorList>
            <consortium name="RefSeq"/>
        </authorList>
    </citation>
    <scope>IDENTIFICATION</scope>
    <source>
        <tissue evidence="17">Leaf</tissue>
    </source>
</reference>
<dbReference type="SUPFAM" id="SSF50249">
    <property type="entry name" value="Nucleic acid-binding proteins"/>
    <property type="match status" value="1"/>
</dbReference>
<evidence type="ECO:0000313" key="16">
    <source>
        <dbReference type="Proteomes" id="UP000790787"/>
    </source>
</evidence>
<keyword evidence="16" id="KW-1185">Reference proteome</keyword>
<dbReference type="Gene3D" id="1.10.730.10">
    <property type="entry name" value="Isoleucyl-tRNA Synthetase, Domain 1"/>
    <property type="match status" value="1"/>
</dbReference>
<dbReference type="GO" id="GO:0009791">
    <property type="term" value="P:post-embryonic development"/>
    <property type="evidence" value="ECO:0007669"/>
    <property type="project" value="UniProtKB-ARBA"/>
</dbReference>
<dbReference type="InterPro" id="IPR041872">
    <property type="entry name" value="Anticodon_Met"/>
</dbReference>
<dbReference type="NCBIfam" id="TIGR00398">
    <property type="entry name" value="metG"/>
    <property type="match status" value="1"/>
</dbReference>
<dbReference type="KEGG" id="nta:107800068"/>
<dbReference type="SUPFAM" id="SSF47323">
    <property type="entry name" value="Anticodon-binding domain of a subclass of class I aminoacyl-tRNA synthetases"/>
    <property type="match status" value="1"/>
</dbReference>
<evidence type="ECO:0000256" key="1">
    <source>
        <dbReference type="ARBA" id="ARBA00004496"/>
    </source>
</evidence>
<dbReference type="GO" id="GO:0005524">
    <property type="term" value="F:ATP binding"/>
    <property type="evidence" value="ECO:0007669"/>
    <property type="project" value="UniProtKB-KW"/>
</dbReference>
<dbReference type="STRING" id="4097.A0A1S4AQC1"/>
<keyword evidence="9 14" id="KW-0694">RNA-binding</keyword>
<dbReference type="SUPFAM" id="SSF52374">
    <property type="entry name" value="Nucleotidylyl transferase"/>
    <property type="match status" value="1"/>
</dbReference>
<dbReference type="RefSeq" id="XP_016478698.1">
    <property type="nucleotide sequence ID" value="XM_016623212.1"/>
</dbReference>
<sequence>MGENCKTIPKLPIPGKRNILITSALPYVNNVPHLGNIIGCVLSADVFARYCRLRGYNAIYMCGTDEYGTATETKALEENCTPKQICDKYHAIHKEVYKWFDISFDEFGRTSMPQQTEVCQAIFKKLFENNWLSENTMQQLYCDTCKKFLADRLVEGNCPTPGCNYDSARGDQCEKCGKLLNPTELMEPKCKVCRKTPCIRDTDHLFLELPLLKDRLEAYVNNMSVAGGWSQNAIYTTHAWLREGLKPRCITRDLKWGVPVPHEKYKDKVFYVWFDAPIGYVSITSCYTTEWEKWWKNPDDVELYQFMGKDNVPFHTVIFPSTLLGTGENWTLMKTISVTEYLNYEAGKFSKSKGIGVFGNDAKDTNIPVEVWRYYLLTNRPEVSDTLFTWADLQAKLNSELLSNLGNFVNRVLSFIAKDSASGYGSIIPDVEGAESHPLTKALGEKVGNYVEQYIEAMEKVKLKQGLKVAMSVSGEGNGYLQESQFWKLYKEDRRSCSIVMRTACGLVYLLACLLEPFMPSFSREVLKQLNLPPEMQLSLADEKGDVANSKRPWNIIPAGHKIGTPAPLFKELKDEEVEFYREKFAGSQADRADRALKAETDTKKMAEQLNKTKISDGNKKERAKKSSETKSKAPATDEGEISISRLDIRVGLITKAQKHPNADSLYVEEIDVGEALPRTVVSGLVNYIPLEEMQNRKVCILCNLKPVSMRGIKSQAMVLAASNSDHTKVELVEPPKDAAIGERITFPGFDGEPDDVLNNKKKIWETVQLDLHTNKELVACYKDLPFTTSSGICKVASISEGSIR</sequence>
<dbReference type="GeneID" id="107800068"/>
<dbReference type="InterPro" id="IPR014758">
    <property type="entry name" value="Met-tRNA_synth"/>
</dbReference>
<evidence type="ECO:0000256" key="8">
    <source>
        <dbReference type="ARBA" id="ARBA00022840"/>
    </source>
</evidence>
<dbReference type="NCBIfam" id="NF001100">
    <property type="entry name" value="PRK00133.1"/>
    <property type="match status" value="1"/>
</dbReference>
<dbReference type="PRINTS" id="PR01041">
    <property type="entry name" value="TRNASYNTHMET"/>
</dbReference>
<dbReference type="OMA" id="RWATERW"/>
<dbReference type="CDD" id="cd07957">
    <property type="entry name" value="Anticodon_Ia_Met"/>
    <property type="match status" value="1"/>
</dbReference>
<evidence type="ECO:0000256" key="2">
    <source>
        <dbReference type="ARBA" id="ARBA00005594"/>
    </source>
</evidence>
<evidence type="ECO:0000256" key="4">
    <source>
        <dbReference type="ARBA" id="ARBA00022490"/>
    </source>
</evidence>
<dbReference type="FunFam" id="2.20.28.20:FF:000001">
    <property type="entry name" value="Methionine--tRNA ligase"/>
    <property type="match status" value="1"/>
</dbReference>
<keyword evidence="4" id="KW-0963">Cytoplasm</keyword>
<dbReference type="EC" id="6.1.1.10" evidence="3"/>
<dbReference type="Gene3D" id="2.40.50.140">
    <property type="entry name" value="Nucleic acid-binding proteins"/>
    <property type="match status" value="1"/>
</dbReference>
<protein>
    <recommendedName>
        <fullName evidence="3">methionine--tRNA ligase</fullName>
        <ecNumber evidence="3">6.1.1.10</ecNumber>
    </recommendedName>
    <alternativeName>
        <fullName evidence="12">Methionyl-tRNA synthetase</fullName>
    </alternativeName>
</protein>
<keyword evidence="7 15" id="KW-0547">Nucleotide-binding</keyword>
<dbReference type="HAMAP" id="MF_00098">
    <property type="entry name" value="Met_tRNA_synth_type1"/>
    <property type="match status" value="1"/>
</dbReference>
<dbReference type="InterPro" id="IPR029038">
    <property type="entry name" value="MetRS_Zn"/>
</dbReference>
<evidence type="ECO:0000313" key="17">
    <source>
        <dbReference type="RefSeq" id="XP_016478698.2"/>
    </source>
</evidence>
<dbReference type="InterPro" id="IPR012340">
    <property type="entry name" value="NA-bd_OB-fold"/>
</dbReference>